<evidence type="ECO:0000256" key="1">
    <source>
        <dbReference type="ARBA" id="ARBA00023016"/>
    </source>
</evidence>
<protein>
    <submittedName>
        <fullName evidence="5">HSP20-like chaperone</fullName>
    </submittedName>
</protein>
<dbReference type="SUPFAM" id="SSF49764">
    <property type="entry name" value="HSP20-like chaperones"/>
    <property type="match status" value="1"/>
</dbReference>
<evidence type="ECO:0000259" key="4">
    <source>
        <dbReference type="PROSITE" id="PS01031"/>
    </source>
</evidence>
<organism evidence="5 6">
    <name type="scientific">Phakopsora pachyrhizi</name>
    <name type="common">Asian soybean rust disease fungus</name>
    <dbReference type="NCBI Taxonomy" id="170000"/>
    <lineage>
        <taxon>Eukaryota</taxon>
        <taxon>Fungi</taxon>
        <taxon>Dikarya</taxon>
        <taxon>Basidiomycota</taxon>
        <taxon>Pucciniomycotina</taxon>
        <taxon>Pucciniomycetes</taxon>
        <taxon>Pucciniales</taxon>
        <taxon>Phakopsoraceae</taxon>
        <taxon>Phakopsora</taxon>
    </lineage>
</organism>
<dbReference type="InterPro" id="IPR002068">
    <property type="entry name" value="A-crystallin/Hsp20_dom"/>
</dbReference>
<dbReference type="InterPro" id="IPR031107">
    <property type="entry name" value="Small_HSP"/>
</dbReference>
<dbReference type="AlphaFoldDB" id="A0AAV0APW9"/>
<comment type="similarity">
    <text evidence="2 3">Belongs to the small heat shock protein (HSP20) family.</text>
</comment>
<feature type="domain" description="SHSP" evidence="4">
    <location>
        <begin position="53"/>
        <end position="151"/>
    </location>
</feature>
<comment type="caution">
    <text evidence="5">The sequence shown here is derived from an EMBL/GenBank/DDBJ whole genome shotgun (WGS) entry which is preliminary data.</text>
</comment>
<dbReference type="InterPro" id="IPR008978">
    <property type="entry name" value="HSP20-like_chaperone"/>
</dbReference>
<dbReference type="CDD" id="cd06464">
    <property type="entry name" value="ACD_sHsps-like"/>
    <property type="match status" value="1"/>
</dbReference>
<reference evidence="5" key="1">
    <citation type="submission" date="2022-06" db="EMBL/GenBank/DDBJ databases">
        <authorList>
            <consortium name="SYNGENTA / RWTH Aachen University"/>
        </authorList>
    </citation>
    <scope>NUCLEOTIDE SEQUENCE</scope>
</reference>
<dbReference type="PANTHER" id="PTHR11527">
    <property type="entry name" value="HEAT-SHOCK PROTEIN 20 FAMILY MEMBER"/>
    <property type="match status" value="1"/>
</dbReference>
<gene>
    <name evidence="5" type="ORF">PPACK8108_LOCUS4073</name>
</gene>
<sequence>MSYSFLVPTQWDDFENMFDWMRFRSWSLCIRGYLVKGPPTNSKDIKSTAGSSAVSKVFRPKIDVVETDDSFVMTAELAGAKKDDIAIDLHSGRLTISGQTKSSNKHSEGNVRVLERTFGSFTRAIALPQTVSHEQIKASFNEGVLQVVAKC</sequence>
<evidence type="ECO:0000256" key="2">
    <source>
        <dbReference type="PROSITE-ProRule" id="PRU00285"/>
    </source>
</evidence>
<keyword evidence="1" id="KW-0346">Stress response</keyword>
<keyword evidence="6" id="KW-1185">Reference proteome</keyword>
<dbReference type="Proteomes" id="UP001153365">
    <property type="component" value="Unassembled WGS sequence"/>
</dbReference>
<name>A0AAV0APW9_PHAPC</name>
<evidence type="ECO:0000256" key="3">
    <source>
        <dbReference type="RuleBase" id="RU003616"/>
    </source>
</evidence>
<accession>A0AAV0APW9</accession>
<dbReference type="EMBL" id="CALTRL010000735">
    <property type="protein sequence ID" value="CAH7669451.1"/>
    <property type="molecule type" value="Genomic_DNA"/>
</dbReference>
<dbReference type="Pfam" id="PF00011">
    <property type="entry name" value="HSP20"/>
    <property type="match status" value="1"/>
</dbReference>
<dbReference type="PROSITE" id="PS01031">
    <property type="entry name" value="SHSP"/>
    <property type="match status" value="1"/>
</dbReference>
<proteinExistence type="inferred from homology"/>
<evidence type="ECO:0000313" key="5">
    <source>
        <dbReference type="EMBL" id="CAH7669451.1"/>
    </source>
</evidence>
<evidence type="ECO:0000313" key="6">
    <source>
        <dbReference type="Proteomes" id="UP001153365"/>
    </source>
</evidence>
<dbReference type="Gene3D" id="2.60.40.790">
    <property type="match status" value="1"/>
</dbReference>